<evidence type="ECO:0000256" key="3">
    <source>
        <dbReference type="ARBA" id="ARBA00008061"/>
    </source>
</evidence>
<dbReference type="GO" id="GO:0004556">
    <property type="term" value="F:alpha-amylase activity"/>
    <property type="evidence" value="ECO:0007669"/>
    <property type="project" value="UniProtKB-UniRule"/>
</dbReference>
<dbReference type="InterPro" id="IPR006046">
    <property type="entry name" value="Alpha_amylase"/>
</dbReference>
<gene>
    <name evidence="12" type="ORF">CLEI1391_LOCUS18021</name>
</gene>
<dbReference type="Gene3D" id="2.60.40.1180">
    <property type="entry name" value="Golgi alpha-mannosidase II"/>
    <property type="match status" value="1"/>
</dbReference>
<dbReference type="EMBL" id="HBFB01032191">
    <property type="protein sequence ID" value="CAD8693838.1"/>
    <property type="molecule type" value="Transcribed_RNA"/>
</dbReference>
<evidence type="ECO:0000256" key="7">
    <source>
        <dbReference type="ARBA" id="ARBA00023295"/>
    </source>
</evidence>
<dbReference type="SMART" id="SM00642">
    <property type="entry name" value="Aamy"/>
    <property type="match status" value="1"/>
</dbReference>
<dbReference type="PRINTS" id="PR00110">
    <property type="entry name" value="ALPHAAMYLASE"/>
</dbReference>
<evidence type="ECO:0000256" key="1">
    <source>
        <dbReference type="ARBA" id="ARBA00000548"/>
    </source>
</evidence>
<dbReference type="CDD" id="cd11314">
    <property type="entry name" value="AmyAc_arch_bac_plant_AmyA"/>
    <property type="match status" value="1"/>
</dbReference>
<dbReference type="Pfam" id="PF07821">
    <property type="entry name" value="Alpha-amyl_C2"/>
    <property type="match status" value="1"/>
</dbReference>
<dbReference type="Pfam" id="PF00128">
    <property type="entry name" value="Alpha-amylase"/>
    <property type="match status" value="1"/>
</dbReference>
<evidence type="ECO:0000256" key="6">
    <source>
        <dbReference type="ARBA" id="ARBA00023277"/>
    </source>
</evidence>
<sequence length="468" mass="52924">MQTMLQRRGGLVPTHSQVPPHVFRRSLIVRSFQQQQQTPDSAAEHSQSAAAAKPGAAYQESIMLQSFGWDSCNKGGWYKQLKAKVPDMKAAGITHLWLPPPSQSVSPQGYLPAQLYNLDTKYGNKQDLMELNQMLKEAGIKPVADIVINHRCADEQTDGVWNKFRDDVDHTGKKIDWGKWAITGNDPVYGGTGNPDTGDDYGAAPDLDHLNPDLRAALKDWLNWLKDDLGFVGWRLDFARGYGAKFAAEYIDASTTAEELNVAEYWVDLKWQSSDLEVNQDEARQKMCNWINGSAKTCCAFDFPTKGILQEAVKRTQYWRMRDSQGKAPGLIGWWSDKAVTFVDNHDTGSTQNHWPFPPEYVGLGYAYILTHPGMPCIFYDHMYTWGDGLRNTINLLLKCRQRNGISGRSKLEILAAEADMYVARIDDKVMIKLGPRFDMGRWVPAEKDGWRFVCSGKDFAVWEKKKD</sequence>
<reference evidence="12" key="1">
    <citation type="submission" date="2021-01" db="EMBL/GenBank/DDBJ databases">
        <authorList>
            <person name="Corre E."/>
            <person name="Pelletier E."/>
            <person name="Niang G."/>
            <person name="Scheremetjew M."/>
            <person name="Finn R."/>
            <person name="Kale V."/>
            <person name="Holt S."/>
            <person name="Cochrane G."/>
            <person name="Meng A."/>
            <person name="Brown T."/>
            <person name="Cohen L."/>
        </authorList>
    </citation>
    <scope>NUCLEOTIDE SEQUENCE</scope>
    <source>
        <strain evidence="12">SAG 11-49</strain>
    </source>
</reference>
<evidence type="ECO:0000256" key="2">
    <source>
        <dbReference type="ARBA" id="ARBA00001913"/>
    </source>
</evidence>
<dbReference type="SUPFAM" id="SSF51011">
    <property type="entry name" value="Glycosyl hydrolase domain"/>
    <property type="match status" value="1"/>
</dbReference>
<comment type="cofactor">
    <cofactor evidence="2">
        <name>Ca(2+)</name>
        <dbReference type="ChEBI" id="CHEBI:29108"/>
    </cofactor>
</comment>
<dbReference type="Gene3D" id="3.20.20.80">
    <property type="entry name" value="Glycosidases"/>
    <property type="match status" value="1"/>
</dbReference>
<dbReference type="PANTHER" id="PTHR43447">
    <property type="entry name" value="ALPHA-AMYLASE"/>
    <property type="match status" value="1"/>
</dbReference>
<comment type="similarity">
    <text evidence="3 8">Belongs to the glycosyl hydrolase 13 family.</text>
</comment>
<feature type="domain" description="Glycosyl hydrolase family 13 catalytic" evidence="10">
    <location>
        <begin position="61"/>
        <end position="401"/>
    </location>
</feature>
<dbReference type="SMART" id="SM00810">
    <property type="entry name" value="Alpha-amyl_C2"/>
    <property type="match status" value="1"/>
</dbReference>
<name>A0A7S0X044_9CHLO</name>
<organism evidence="12">
    <name type="scientific">Chlamydomonas leiostraca</name>
    <dbReference type="NCBI Taxonomy" id="1034604"/>
    <lineage>
        <taxon>Eukaryota</taxon>
        <taxon>Viridiplantae</taxon>
        <taxon>Chlorophyta</taxon>
        <taxon>core chlorophytes</taxon>
        <taxon>Chlorophyceae</taxon>
        <taxon>CS clade</taxon>
        <taxon>Chlamydomonadales</taxon>
        <taxon>Chlamydomonadaceae</taxon>
        <taxon>Chlamydomonas</taxon>
    </lineage>
</organism>
<evidence type="ECO:0000256" key="8">
    <source>
        <dbReference type="RuleBase" id="RU003615"/>
    </source>
</evidence>
<evidence type="ECO:0000259" key="11">
    <source>
        <dbReference type="SMART" id="SM00810"/>
    </source>
</evidence>
<accession>A0A7S0X044</accession>
<comment type="catalytic activity">
    <reaction evidence="1 9">
        <text>Endohydrolysis of (1-&gt;4)-alpha-D-glucosidic linkages in polysaccharides containing three or more (1-&gt;4)-alpha-linked D-glucose units.</text>
        <dbReference type="EC" id="3.2.1.1"/>
    </reaction>
</comment>
<dbReference type="InterPro" id="IPR012850">
    <property type="entry name" value="A-amylase_bs_C"/>
</dbReference>
<dbReference type="SUPFAM" id="SSF51445">
    <property type="entry name" value="(Trans)glycosidases"/>
    <property type="match status" value="1"/>
</dbReference>
<evidence type="ECO:0000256" key="4">
    <source>
        <dbReference type="ARBA" id="ARBA00012595"/>
    </source>
</evidence>
<keyword evidence="5 9" id="KW-0378">Hydrolase</keyword>
<evidence type="ECO:0000313" key="12">
    <source>
        <dbReference type="EMBL" id="CAD8693838.1"/>
    </source>
</evidence>
<evidence type="ECO:0000256" key="9">
    <source>
        <dbReference type="RuleBase" id="RU361134"/>
    </source>
</evidence>
<dbReference type="GO" id="GO:0005975">
    <property type="term" value="P:carbohydrate metabolic process"/>
    <property type="evidence" value="ECO:0007669"/>
    <property type="project" value="InterPro"/>
</dbReference>
<dbReference type="InterPro" id="IPR017853">
    <property type="entry name" value="GH"/>
</dbReference>
<keyword evidence="6 9" id="KW-0119">Carbohydrate metabolism</keyword>
<evidence type="ECO:0000256" key="5">
    <source>
        <dbReference type="ARBA" id="ARBA00022801"/>
    </source>
</evidence>
<dbReference type="AlphaFoldDB" id="A0A7S0X044"/>
<feature type="domain" description="Alpha-amylase C-terminal beta-sheet" evidence="11">
    <location>
        <begin position="402"/>
        <end position="465"/>
    </location>
</feature>
<dbReference type="GO" id="GO:0005509">
    <property type="term" value="F:calcium ion binding"/>
    <property type="evidence" value="ECO:0007669"/>
    <property type="project" value="InterPro"/>
</dbReference>
<dbReference type="InterPro" id="IPR013780">
    <property type="entry name" value="Glyco_hydro_b"/>
</dbReference>
<dbReference type="InterPro" id="IPR006047">
    <property type="entry name" value="GH13_cat_dom"/>
</dbReference>
<protein>
    <recommendedName>
        <fullName evidence="4 9">Alpha-amylase</fullName>
        <ecNumber evidence="4 9">3.2.1.1</ecNumber>
    </recommendedName>
</protein>
<keyword evidence="7 9" id="KW-0326">Glycosidase</keyword>
<dbReference type="EC" id="3.2.1.1" evidence="4 9"/>
<proteinExistence type="inferred from homology"/>
<evidence type="ECO:0000259" key="10">
    <source>
        <dbReference type="SMART" id="SM00642"/>
    </source>
</evidence>